<protein>
    <submittedName>
        <fullName evidence="1">Uncharacterized protein</fullName>
    </submittedName>
</protein>
<accession>H0E7N1</accession>
<dbReference type="OrthoDB" id="9910179at2"/>
<keyword evidence="2" id="KW-1185">Reference proteome</keyword>
<reference evidence="1 2" key="1">
    <citation type="journal article" date="2013" name="Biodegradation">
        <title>Quantitative proteomic analysis of ibuprofen-degrading Patulibacter sp. strain I11.</title>
        <authorList>
            <person name="Almeida B."/>
            <person name="Kjeldal H."/>
            <person name="Lolas I."/>
            <person name="Knudsen A.D."/>
            <person name="Carvalho G."/>
            <person name="Nielsen K.L."/>
            <person name="Barreto Crespo M.T."/>
            <person name="Stensballe A."/>
            <person name="Nielsen J.L."/>
        </authorList>
    </citation>
    <scope>NUCLEOTIDE SEQUENCE [LARGE SCALE GENOMIC DNA]</scope>
    <source>
        <strain evidence="1 2">I11</strain>
    </source>
</reference>
<sequence length="290" mass="29860">MTRLAYVRIGIDRALDLPDGRFVIAPDGSTHDDRVTGELSARASGDVLDLRRVEAGSGKRLAAAAGGRRAESGGPEHTIATIIRAATPLDRRGAAAALEQWKRDADDLGRWVDAALAIVNRAIRAHRLVWRDPYLVELTGEDLWMACVGHASAQGLAAGTAGDEVDALPQQRAKQSVGDRARPGEVVASALAGTLPLLQGEELVAFAAREVNHGRLQGAAAALAAGARLLSAELGRGSLDGAAVEEIARGAGNGSAAALLAAISGIQDVLDGWRSGGGVEGRDVMARGAA</sequence>
<dbReference type="RefSeq" id="WP_007576337.1">
    <property type="nucleotide sequence ID" value="NZ_AGUD01000227.1"/>
</dbReference>
<organism evidence="1 2">
    <name type="scientific">Patulibacter medicamentivorans</name>
    <dbReference type="NCBI Taxonomy" id="1097667"/>
    <lineage>
        <taxon>Bacteria</taxon>
        <taxon>Bacillati</taxon>
        <taxon>Actinomycetota</taxon>
        <taxon>Thermoleophilia</taxon>
        <taxon>Solirubrobacterales</taxon>
        <taxon>Patulibacteraceae</taxon>
        <taxon>Patulibacter</taxon>
    </lineage>
</organism>
<comment type="caution">
    <text evidence="1">The sequence shown here is derived from an EMBL/GenBank/DDBJ whole genome shotgun (WGS) entry which is preliminary data.</text>
</comment>
<proteinExistence type="predicted"/>
<name>H0E7N1_9ACTN</name>
<evidence type="ECO:0000313" key="2">
    <source>
        <dbReference type="Proteomes" id="UP000005143"/>
    </source>
</evidence>
<dbReference type="AlphaFoldDB" id="H0E7N1"/>
<gene>
    <name evidence="1" type="ORF">PAI11_28350</name>
</gene>
<evidence type="ECO:0000313" key="1">
    <source>
        <dbReference type="EMBL" id="EHN10305.1"/>
    </source>
</evidence>
<dbReference type="EMBL" id="AGUD01000227">
    <property type="protein sequence ID" value="EHN10305.1"/>
    <property type="molecule type" value="Genomic_DNA"/>
</dbReference>
<dbReference type="Proteomes" id="UP000005143">
    <property type="component" value="Unassembled WGS sequence"/>
</dbReference>